<evidence type="ECO:0000313" key="6">
    <source>
        <dbReference type="EMBL" id="KOO67661.1"/>
    </source>
</evidence>
<keyword evidence="7" id="KW-1185">Reference proteome</keyword>
<dbReference type="GO" id="GO:0009279">
    <property type="term" value="C:cell outer membrane"/>
    <property type="evidence" value="ECO:0007669"/>
    <property type="project" value="UniProtKB-SubCell"/>
</dbReference>
<dbReference type="Gene3D" id="2.170.130.10">
    <property type="entry name" value="TonB-dependent receptor, plug domain"/>
    <property type="match status" value="1"/>
</dbReference>
<evidence type="ECO:0000256" key="2">
    <source>
        <dbReference type="ARBA" id="ARBA00023136"/>
    </source>
</evidence>
<protein>
    <recommendedName>
        <fullName evidence="5">Outer membrane protein beta-barrel domain-containing protein</fullName>
    </recommendedName>
</protein>
<dbReference type="InterPro" id="IPR036942">
    <property type="entry name" value="Beta-barrel_TonB_sf"/>
</dbReference>
<evidence type="ECO:0000256" key="3">
    <source>
        <dbReference type="ARBA" id="ARBA00023237"/>
    </source>
</evidence>
<proteinExistence type="predicted"/>
<accession>A0A8E1QXS6</accession>
<feature type="domain" description="Outer membrane protein beta-barrel" evidence="5">
    <location>
        <begin position="298"/>
        <end position="692"/>
    </location>
</feature>
<dbReference type="SUPFAM" id="SSF56935">
    <property type="entry name" value="Porins"/>
    <property type="match status" value="1"/>
</dbReference>
<keyword evidence="4" id="KW-0732">Signal</keyword>
<dbReference type="AlphaFoldDB" id="A0A8E1QXS6"/>
<dbReference type="InterPro" id="IPR041700">
    <property type="entry name" value="OMP_b-brl_3"/>
</dbReference>
<evidence type="ECO:0000313" key="7">
    <source>
        <dbReference type="Proteomes" id="UP000036951"/>
    </source>
</evidence>
<reference evidence="6 7" key="1">
    <citation type="submission" date="2015-06" db="EMBL/GenBank/DDBJ databases">
        <title>Prevotella sp. 109, sp. nov., a novel member of the family Prevotellaceae isolated from human faeces.</title>
        <authorList>
            <person name="Shkoporov A.N."/>
            <person name="Chaplin A.V."/>
            <person name="Kafarskaia L.I."/>
            <person name="Efimov B.A."/>
        </authorList>
    </citation>
    <scope>NUCLEOTIDE SEQUENCE [LARGE SCALE GENOMIC DNA]</scope>
    <source>
        <strain evidence="6 7">109</strain>
    </source>
</reference>
<gene>
    <name evidence="6" type="ORF">ACU52_12345</name>
</gene>
<dbReference type="EMBL" id="LFQU01000030">
    <property type="protein sequence ID" value="KOO67661.1"/>
    <property type="molecule type" value="Genomic_DNA"/>
</dbReference>
<evidence type="ECO:0000256" key="4">
    <source>
        <dbReference type="SAM" id="SignalP"/>
    </source>
</evidence>
<dbReference type="Proteomes" id="UP000036951">
    <property type="component" value="Unassembled WGS sequence"/>
</dbReference>
<dbReference type="Gene3D" id="2.40.170.20">
    <property type="entry name" value="TonB-dependent receptor, beta-barrel domain"/>
    <property type="match status" value="1"/>
</dbReference>
<comment type="subcellular location">
    <subcellularLocation>
        <location evidence="1">Cell outer membrane</location>
    </subcellularLocation>
</comment>
<sequence>MKNIKLIFVFSMFSALNTFAQNVNKSDSLVSDEIDLQEVVVSEKLIKREADKFIVDAIRLRKGKTDLLDLLSNVPGILVTDNDIRIPGRDGVRVMFNGRMKTIPEGELINILKSHRASNVAKIEVITSPGAKYDAGSDFGIINIITERGADYIGGEVGDDVTYADKWSNAARMNLNYQRKRVTASLNASWNYGSVAYTESNVKYFTDMTRKSHTDMGWRNNNYNISGSLDFMIDSLSTVGIEAYYIDTYRNYPSTTFENTYDMAGVMTEESRSPSLELRDGRNMNLNFYIDRNWSSTNRISFIMDLFKFDNDRDYSFNSYYYENSVQTDSVDYLRNQVGAHLKGLSFALDYSTLLPWSIKLYAGIKTSLTETRNSSLYDYSTLPVQNDDFTYSEDIYAGYLSLNKSLGHFDMVLGGRYELTHTKSENGNGTLATDNYGRLFPTVNVMYRSGNGSTFGVSIFSGIRRPGIQVVNPFTAYLSANSTAQGNPTIKPNYWYGVRLSNNIVLCSGLELGLELRAAKEFDCIGQVTQMNAADGSSNTQWQNAYDKEGCGVDLSLYFTKLSWLRAYVFGELFYCKTTADSRYSLSNEHILKAFAMGDLRFIFDRRRNLTGYVTATYSGKDKNVVQTIDSRFSMSCGIAYSCLKGRLNMKLGVSNLFAGNVKGVSISNNGMSMHFNNDYSPLSVTLGFSYSFGKEIRSKRKTYSNSDIKSRF</sequence>
<keyword evidence="2" id="KW-0472">Membrane</keyword>
<feature type="signal peptide" evidence="4">
    <location>
        <begin position="1"/>
        <end position="20"/>
    </location>
</feature>
<dbReference type="InterPro" id="IPR037066">
    <property type="entry name" value="Plug_dom_sf"/>
</dbReference>
<organism evidence="6 7">
    <name type="scientific">Xylanibacter rarus</name>
    <dbReference type="NCBI Taxonomy" id="1676614"/>
    <lineage>
        <taxon>Bacteria</taxon>
        <taxon>Pseudomonadati</taxon>
        <taxon>Bacteroidota</taxon>
        <taxon>Bacteroidia</taxon>
        <taxon>Bacteroidales</taxon>
        <taxon>Prevotellaceae</taxon>
        <taxon>Xylanibacter</taxon>
    </lineage>
</organism>
<name>A0A8E1QXS6_9BACT</name>
<evidence type="ECO:0000259" key="5">
    <source>
        <dbReference type="Pfam" id="PF14905"/>
    </source>
</evidence>
<evidence type="ECO:0000256" key="1">
    <source>
        <dbReference type="ARBA" id="ARBA00004442"/>
    </source>
</evidence>
<dbReference type="RefSeq" id="WP_053399003.1">
    <property type="nucleotide sequence ID" value="NZ_LFQU01000030.1"/>
</dbReference>
<keyword evidence="3" id="KW-0998">Cell outer membrane</keyword>
<dbReference type="OrthoDB" id="905812at2"/>
<feature type="chain" id="PRO_5034359319" description="Outer membrane protein beta-barrel domain-containing protein" evidence="4">
    <location>
        <begin position="21"/>
        <end position="714"/>
    </location>
</feature>
<comment type="caution">
    <text evidence="6">The sequence shown here is derived from an EMBL/GenBank/DDBJ whole genome shotgun (WGS) entry which is preliminary data.</text>
</comment>
<dbReference type="Pfam" id="PF14905">
    <property type="entry name" value="OMP_b-brl_3"/>
    <property type="match status" value="1"/>
</dbReference>